<dbReference type="InterPro" id="IPR036390">
    <property type="entry name" value="WH_DNA-bd_sf"/>
</dbReference>
<evidence type="ECO:0000256" key="2">
    <source>
        <dbReference type="ARBA" id="ARBA00023015"/>
    </source>
</evidence>
<feature type="domain" description="HTH lysR-type" evidence="5">
    <location>
        <begin position="1"/>
        <end position="58"/>
    </location>
</feature>
<keyword evidence="4" id="KW-0804">Transcription</keyword>
<dbReference type="InterPro" id="IPR000847">
    <property type="entry name" value="LysR_HTH_N"/>
</dbReference>
<evidence type="ECO:0000313" key="7">
    <source>
        <dbReference type="Proteomes" id="UP001567350"/>
    </source>
</evidence>
<dbReference type="EMBL" id="JBGJLR010000003">
    <property type="protein sequence ID" value="MEZ2738681.1"/>
    <property type="molecule type" value="Genomic_DNA"/>
</dbReference>
<dbReference type="Proteomes" id="UP001567350">
    <property type="component" value="Unassembled WGS sequence"/>
</dbReference>
<evidence type="ECO:0000313" key="6">
    <source>
        <dbReference type="EMBL" id="MEZ2738681.1"/>
    </source>
</evidence>
<keyword evidence="2" id="KW-0805">Transcription regulation</keyword>
<organism evidence="6 7">
    <name type="scientific">Comamonas jiangduensis</name>
    <dbReference type="NCBI Taxonomy" id="1194168"/>
    <lineage>
        <taxon>Bacteria</taxon>
        <taxon>Pseudomonadati</taxon>
        <taxon>Pseudomonadota</taxon>
        <taxon>Betaproteobacteria</taxon>
        <taxon>Burkholderiales</taxon>
        <taxon>Comamonadaceae</taxon>
        <taxon>Comamonas</taxon>
    </lineage>
</organism>
<sequence length="305" mass="33002">MQIKSLRIFDAVASTGSFGAAAQRLHTVQSNVTAHIQKLEDELQVQLIERSSSPVHLTPAGHTLLPHAQRLLQTHDQACALFAGSALPTGCLRIGAMESTAALRLPPVLAQLYQTQPHMDLQLRTGPTGSLLEDLQRGLLDCAFVAGQPPQPRWWGQQVFQEELVLVSPTPLPGLPSPEVLLRTPFLAFRQGCSYRQRIELLLASQGITSARIMEMGTLDAILGCVAAGMGFALMPRALMHTQQARFGIHCTPLPEPLRSQIGVVDTWLVAPQPQGWSPQLRALVQQLGMEGAAVTMVATAVTPM</sequence>
<evidence type="ECO:0000256" key="1">
    <source>
        <dbReference type="ARBA" id="ARBA00009437"/>
    </source>
</evidence>
<dbReference type="PRINTS" id="PR00039">
    <property type="entry name" value="HTHLYSR"/>
</dbReference>
<keyword evidence="3" id="KW-0238">DNA-binding</keyword>
<comment type="caution">
    <text evidence="6">The sequence shown here is derived from an EMBL/GenBank/DDBJ whole genome shotgun (WGS) entry which is preliminary data.</text>
</comment>
<dbReference type="PROSITE" id="PS50931">
    <property type="entry name" value="HTH_LYSR"/>
    <property type="match status" value="1"/>
</dbReference>
<protein>
    <submittedName>
        <fullName evidence="6">LysR family transcriptional regulator</fullName>
    </submittedName>
</protein>
<dbReference type="InterPro" id="IPR005119">
    <property type="entry name" value="LysR_subst-bd"/>
</dbReference>
<evidence type="ECO:0000259" key="5">
    <source>
        <dbReference type="PROSITE" id="PS50931"/>
    </source>
</evidence>
<dbReference type="Gene3D" id="1.10.10.10">
    <property type="entry name" value="Winged helix-like DNA-binding domain superfamily/Winged helix DNA-binding domain"/>
    <property type="match status" value="1"/>
</dbReference>
<evidence type="ECO:0000256" key="4">
    <source>
        <dbReference type="ARBA" id="ARBA00023163"/>
    </source>
</evidence>
<dbReference type="Gene3D" id="3.40.190.290">
    <property type="match status" value="1"/>
</dbReference>
<keyword evidence="7" id="KW-1185">Reference proteome</keyword>
<dbReference type="SUPFAM" id="SSF46785">
    <property type="entry name" value="Winged helix' DNA-binding domain"/>
    <property type="match status" value="1"/>
</dbReference>
<dbReference type="PANTHER" id="PTHR30126">
    <property type="entry name" value="HTH-TYPE TRANSCRIPTIONAL REGULATOR"/>
    <property type="match status" value="1"/>
</dbReference>
<dbReference type="Pfam" id="PF00126">
    <property type="entry name" value="HTH_1"/>
    <property type="match status" value="1"/>
</dbReference>
<reference evidence="6 7" key="1">
    <citation type="submission" date="2024-08" db="EMBL/GenBank/DDBJ databases">
        <authorList>
            <person name="Feng Z."/>
            <person name="Ronholm J."/>
        </authorList>
    </citation>
    <scope>NUCLEOTIDE SEQUENCE [LARGE SCALE GENOMIC DNA]</scope>
    <source>
        <strain evidence="6 7">4-AB0-8</strain>
    </source>
</reference>
<accession>A0ABV4I9Z0</accession>
<name>A0ABV4I9Z0_9BURK</name>
<dbReference type="InterPro" id="IPR036388">
    <property type="entry name" value="WH-like_DNA-bd_sf"/>
</dbReference>
<comment type="similarity">
    <text evidence="1">Belongs to the LysR transcriptional regulatory family.</text>
</comment>
<evidence type="ECO:0000256" key="3">
    <source>
        <dbReference type="ARBA" id="ARBA00023125"/>
    </source>
</evidence>
<dbReference type="PANTHER" id="PTHR30126:SF40">
    <property type="entry name" value="HTH-TYPE TRANSCRIPTIONAL REGULATOR GLTR"/>
    <property type="match status" value="1"/>
</dbReference>
<dbReference type="RefSeq" id="WP_370890983.1">
    <property type="nucleotide sequence ID" value="NZ_JBGJLR010000003.1"/>
</dbReference>
<dbReference type="Pfam" id="PF03466">
    <property type="entry name" value="LysR_substrate"/>
    <property type="match status" value="1"/>
</dbReference>
<proteinExistence type="inferred from homology"/>
<gene>
    <name evidence="6" type="ORF">ACBP88_04260</name>
</gene>
<dbReference type="SUPFAM" id="SSF53850">
    <property type="entry name" value="Periplasmic binding protein-like II"/>
    <property type="match status" value="1"/>
</dbReference>
<dbReference type="CDD" id="cd08442">
    <property type="entry name" value="PBP2_YofA_SoxR_like"/>
    <property type="match status" value="1"/>
</dbReference>